<keyword evidence="3" id="KW-1185">Reference proteome</keyword>
<protein>
    <submittedName>
        <fullName evidence="2">Uncharacterized protein</fullName>
    </submittedName>
</protein>
<feature type="compositionally biased region" description="Basic and acidic residues" evidence="1">
    <location>
        <begin position="65"/>
        <end position="77"/>
    </location>
</feature>
<name>A0A212F422_DANPL</name>
<reference evidence="2 3" key="1">
    <citation type="journal article" date="2011" name="Cell">
        <title>The monarch butterfly genome yields insights into long-distance migration.</title>
        <authorList>
            <person name="Zhan S."/>
            <person name="Merlin C."/>
            <person name="Boore J.L."/>
            <person name="Reppert S.M."/>
        </authorList>
    </citation>
    <scope>NUCLEOTIDE SEQUENCE [LARGE SCALE GENOMIC DNA]</scope>
    <source>
        <strain evidence="2">F-2</strain>
    </source>
</reference>
<evidence type="ECO:0000313" key="3">
    <source>
        <dbReference type="Proteomes" id="UP000007151"/>
    </source>
</evidence>
<organism evidence="2 3">
    <name type="scientific">Danaus plexippus plexippus</name>
    <dbReference type="NCBI Taxonomy" id="278856"/>
    <lineage>
        <taxon>Eukaryota</taxon>
        <taxon>Metazoa</taxon>
        <taxon>Ecdysozoa</taxon>
        <taxon>Arthropoda</taxon>
        <taxon>Hexapoda</taxon>
        <taxon>Insecta</taxon>
        <taxon>Pterygota</taxon>
        <taxon>Neoptera</taxon>
        <taxon>Endopterygota</taxon>
        <taxon>Lepidoptera</taxon>
        <taxon>Glossata</taxon>
        <taxon>Ditrysia</taxon>
        <taxon>Papilionoidea</taxon>
        <taxon>Nymphalidae</taxon>
        <taxon>Danainae</taxon>
        <taxon>Danaini</taxon>
        <taxon>Danaina</taxon>
        <taxon>Danaus</taxon>
        <taxon>Danaus</taxon>
    </lineage>
</organism>
<feature type="compositionally biased region" description="Acidic residues" evidence="1">
    <location>
        <begin position="778"/>
        <end position="794"/>
    </location>
</feature>
<feature type="region of interest" description="Disordered" evidence="1">
    <location>
        <begin position="697"/>
        <end position="908"/>
    </location>
</feature>
<dbReference type="AlphaFoldDB" id="A0A212F422"/>
<comment type="caution">
    <text evidence="2">The sequence shown here is derived from an EMBL/GenBank/DDBJ whole genome shotgun (WGS) entry which is preliminary data.</text>
</comment>
<feature type="region of interest" description="Disordered" evidence="1">
    <location>
        <begin position="484"/>
        <end position="520"/>
    </location>
</feature>
<dbReference type="EMBL" id="AGBW02010452">
    <property type="protein sequence ID" value="OWR48484.1"/>
    <property type="molecule type" value="Genomic_DNA"/>
</dbReference>
<feature type="region of interest" description="Disordered" evidence="1">
    <location>
        <begin position="290"/>
        <end position="310"/>
    </location>
</feature>
<gene>
    <name evidence="2" type="ORF">KGM_203264A</name>
</gene>
<feature type="compositionally biased region" description="Basic and acidic residues" evidence="1">
    <location>
        <begin position="738"/>
        <end position="754"/>
    </location>
</feature>
<evidence type="ECO:0000256" key="1">
    <source>
        <dbReference type="SAM" id="MobiDB-lite"/>
    </source>
</evidence>
<feature type="compositionally biased region" description="Basic and acidic residues" evidence="1">
    <location>
        <begin position="488"/>
        <end position="497"/>
    </location>
</feature>
<dbReference type="STRING" id="278856.A0A212F422"/>
<feature type="region of interest" description="Disordered" evidence="1">
    <location>
        <begin position="603"/>
        <end position="632"/>
    </location>
</feature>
<proteinExistence type="predicted"/>
<sequence>MEEDTGVKAPVTRLRRRLSVEQSEESKSPAMNTPTKRRGRKKPELELIDENTPENTKPQRTRKATVKDAIESVEEKPVTPARRSTRIKSNTSIASETTVAVNSPRAKRATRRTSQIGSDNEAPPTPIRTTRRTRKDSTSSLEKVEVAAPSKPPIQITEVIVEEPEPNSRKSTNSEVEDKTSLSPNSFRRSPRLVNKQNQSINKTEDVTDQCNSNEETPIEEKNEIPEDNSTPSESLDTKEVKQDIAKDRLSISSSNLIKELDTKGNLKKNKINLNKSNPVVVLHNVEKTKRNRTKSWTAEKDSNESNFFSDNESMKKKIKGKLKSTSILNVSESKDEQDKSLSLNKSKNSNEINDSIVKDANRSVDTKDIEAVEDIQNQSRNKQLQINDSTSLLYKNPTGDIKTVVVIEDSDSNSGKTNVQDINDSGDQCVPVIEHTEQNIQEVNQFSVTHDHSIRLNKSKNRTMTDNSCEPMDVDETIPDSMVISDTETKANDKSRKSFPNDMEANISENDKGNKSQNNENKSVLISTHLKNTSDGKSPKLTNKLLSKSAFDLDVTQEETNNKNISLNYLTSTPLQHKSIQKLAMQVNTSIIASNNDSAHVIGNTDKNSEKAADVDPVNENDLSNKENKNIINTEYEEKMDISINKETSNDLSSNKLNKLNLSKNKKDEIDVSDEETPIKISKNLKSKDSKLNKITSITSNDSNSGESDNESRESNMLDDEAEDAGDDYESGDSQNESERQYAEENEIIEKGETLTSENEDLSNDSDYEKDSFIVSSDEEDNELLEGTDDDLSMSDNELKMTAKSKKKYDERKLKEQKRASREMYESRHKIINKTKKKSQQRLSSSEELSESEVESEKPKKNNRMRLDSSNDSEDGNESASQKKTPVLSESICEEADNEKEITIAEE</sequence>
<feature type="compositionally biased region" description="Polar residues" evidence="1">
    <location>
        <begin position="87"/>
        <end position="101"/>
    </location>
</feature>
<feature type="compositionally biased region" description="Acidic residues" evidence="1">
    <location>
        <begin position="718"/>
        <end position="732"/>
    </location>
</feature>
<feature type="non-terminal residue" evidence="2">
    <location>
        <position position="908"/>
    </location>
</feature>
<dbReference type="InParanoid" id="A0A212F422"/>
<feature type="compositionally biased region" description="Basic and acidic residues" evidence="1">
    <location>
        <begin position="809"/>
        <end position="830"/>
    </location>
</feature>
<accession>A0A212F422</accession>
<dbReference type="KEGG" id="dpl:KGM_203264A"/>
<evidence type="ECO:0000313" key="2">
    <source>
        <dbReference type="EMBL" id="OWR48484.1"/>
    </source>
</evidence>
<dbReference type="eggNOG" id="ENOG502SZNT">
    <property type="taxonomic scope" value="Eukaryota"/>
</dbReference>
<feature type="compositionally biased region" description="Basic residues" evidence="1">
    <location>
        <begin position="831"/>
        <end position="841"/>
    </location>
</feature>
<feature type="region of interest" description="Disordered" evidence="1">
    <location>
        <begin position="1"/>
        <end position="240"/>
    </location>
</feature>
<dbReference type="Proteomes" id="UP000007151">
    <property type="component" value="Unassembled WGS sequence"/>
</dbReference>
<feature type="compositionally biased region" description="Basic and acidic residues" evidence="1">
    <location>
        <begin position="856"/>
        <end position="870"/>
    </location>
</feature>